<evidence type="ECO:0000313" key="2">
    <source>
        <dbReference type="EMBL" id="HHQ81058.1"/>
    </source>
</evidence>
<organism evidence="2">
    <name type="scientific">Fervidicoccus fontis</name>
    <dbReference type="NCBI Taxonomy" id="683846"/>
    <lineage>
        <taxon>Archaea</taxon>
        <taxon>Thermoproteota</taxon>
        <taxon>Thermoprotei</taxon>
        <taxon>Fervidicoccales</taxon>
        <taxon>Fervidicoccaceae</taxon>
        <taxon>Fervidicoccus</taxon>
    </lineage>
</organism>
<reference evidence="2" key="1">
    <citation type="journal article" date="2020" name="mSystems">
        <title>Genome- and Community-Level Interaction Insights into Carbon Utilization and Element Cycling Functions of Hydrothermarchaeota in Hydrothermal Sediment.</title>
        <authorList>
            <person name="Zhou Z."/>
            <person name="Liu Y."/>
            <person name="Xu W."/>
            <person name="Pan J."/>
            <person name="Luo Z.H."/>
            <person name="Li M."/>
        </authorList>
    </citation>
    <scope>NUCLEOTIDE SEQUENCE [LARGE SCALE GENOMIC DNA]</scope>
    <source>
        <strain evidence="2">SpSt-1116</strain>
    </source>
</reference>
<evidence type="ECO:0000256" key="1">
    <source>
        <dbReference type="SAM" id="MobiDB-lite"/>
    </source>
</evidence>
<protein>
    <submittedName>
        <fullName evidence="2">Uncharacterized protein</fullName>
    </submittedName>
</protein>
<proteinExistence type="predicted"/>
<gene>
    <name evidence="2" type="ORF">ENM78_06395</name>
</gene>
<sequence>MSPTLLKSKAEKQQAEASQSEGVEKSVEGVMSIRFYKPTIVRVGDVVIKAYEPLGEREVLEKIEIKTKSDAVDAVYRKIQREKRKLIEGNESLMVEIEVKGKGFALYLGDISRKEPNGDTTILFPRPAKLNRIGVYRNNRVVWTTLRKEEYYVYEGYVELPEDVELVFLDTSYGIRVLRNHIGKSTK</sequence>
<feature type="region of interest" description="Disordered" evidence="1">
    <location>
        <begin position="1"/>
        <end position="21"/>
    </location>
</feature>
<dbReference type="AlphaFoldDB" id="A0A7J3ZLY9"/>
<comment type="caution">
    <text evidence="2">The sequence shown here is derived from an EMBL/GenBank/DDBJ whole genome shotgun (WGS) entry which is preliminary data.</text>
</comment>
<accession>A0A7J3ZLY9</accession>
<name>A0A7J3ZLY9_9CREN</name>
<dbReference type="EMBL" id="DRZC01000083">
    <property type="protein sequence ID" value="HHQ81058.1"/>
    <property type="molecule type" value="Genomic_DNA"/>
</dbReference>